<dbReference type="PANTHER" id="PTHR10704">
    <property type="entry name" value="CARBOHYDRATE SULFOTRANSFERASE"/>
    <property type="match status" value="1"/>
</dbReference>
<dbReference type="PANTHER" id="PTHR10704:SF44">
    <property type="entry name" value="LD35051P-RELATED"/>
    <property type="match status" value="1"/>
</dbReference>
<dbReference type="Pfam" id="PF13469">
    <property type="entry name" value="Sulfotransfer_3"/>
    <property type="match status" value="2"/>
</dbReference>
<comment type="caution">
    <text evidence="1">The sequence shown here is derived from an EMBL/GenBank/DDBJ whole genome shotgun (WGS) entry which is preliminary data.</text>
</comment>
<dbReference type="Gene3D" id="3.40.50.300">
    <property type="entry name" value="P-loop containing nucleotide triphosphate hydrolases"/>
    <property type="match status" value="2"/>
</dbReference>
<keyword evidence="2" id="KW-1185">Reference proteome</keyword>
<evidence type="ECO:0000313" key="1">
    <source>
        <dbReference type="EMBL" id="MBX7502319.1"/>
    </source>
</evidence>
<evidence type="ECO:0000313" key="2">
    <source>
        <dbReference type="Proteomes" id="UP000782554"/>
    </source>
</evidence>
<accession>A0ABS7JXK4</accession>
<protein>
    <submittedName>
        <fullName evidence="1">Sulfotransferase</fullName>
    </submittedName>
</protein>
<organism evidence="1 2">
    <name type="scientific">Qipengyuania mesophila</name>
    <dbReference type="NCBI Taxonomy" id="2867246"/>
    <lineage>
        <taxon>Bacteria</taxon>
        <taxon>Pseudomonadati</taxon>
        <taxon>Pseudomonadota</taxon>
        <taxon>Alphaproteobacteria</taxon>
        <taxon>Sphingomonadales</taxon>
        <taxon>Erythrobacteraceae</taxon>
        <taxon>Qipengyuania</taxon>
    </lineage>
</organism>
<dbReference type="Proteomes" id="UP000782554">
    <property type="component" value="Unassembled WGS sequence"/>
</dbReference>
<proteinExistence type="predicted"/>
<gene>
    <name evidence="1" type="ORF">K3181_12780</name>
</gene>
<dbReference type="InterPro" id="IPR051135">
    <property type="entry name" value="Gal/GlcNAc/GalNAc_ST"/>
</dbReference>
<dbReference type="InterPro" id="IPR027417">
    <property type="entry name" value="P-loop_NTPase"/>
</dbReference>
<reference evidence="1 2" key="1">
    <citation type="submission" date="2021-08" db="EMBL/GenBank/DDBJ databases">
        <title>Comparative Genomics Analysis of the Genus Qipengyuania Reveals Extensive Genetic Diversity and Metabolic Versatility, Including the Description of Fifteen Novel Species.</title>
        <authorList>
            <person name="Liu Y."/>
        </authorList>
    </citation>
    <scope>NUCLEOTIDE SEQUENCE [LARGE SCALE GENOMIC DNA]</scope>
    <source>
        <strain evidence="1 2">YG27</strain>
    </source>
</reference>
<sequence>MSNSSRTERQPCLVIVTGCQRSGTSLVGQIVGAHPQALLLDEDEGMMRWARALLAGDPRRHLLLPGLLARAAEKYRDGNPKIVRRPLRPTALHPDITHLVLKAPNLTYSHAAIARLPGPVKIIHPVRDVRAVVASMDRLRGTDIAANQLRLLRQDPGAAATYAQEIAMLGDPGVAKHLKRALVWRIKSCAHARFADAGLDPLVFRYEDCVADPRAFAERIATHVGLPSAEAMVGHAEVLQGDGPGALDRERPIDRGSLGKWQQVLTLREEREILDLVGDAMEELGYDRGPQLSEEQRPATSGQTDLRDAPVIVTGRGGSGTRLISGIVQQCGVFLGNELNVSADSLEWVDTIYPIAIEKHATGDDPPPERRASWTAALRSTAERIRSDGKLADDALWGFKLPEAMLIAPELLEAFPEAKVVHLVRHPVTSSLRRTHVTSRTDNMVGKAVCAAAYRAVGRDPALAESDPDWRRNAITWRYQVDPVARLGKALGPERYLEISFEELCADPTATRQRVLAFLGREAGDMPPIPVSKRRAATRLWLRPQKKWIWRLCGETARMLGYGPV</sequence>
<dbReference type="EMBL" id="JAIGNU010000002">
    <property type="protein sequence ID" value="MBX7502319.1"/>
    <property type="molecule type" value="Genomic_DNA"/>
</dbReference>
<dbReference type="SUPFAM" id="SSF52540">
    <property type="entry name" value="P-loop containing nucleoside triphosphate hydrolases"/>
    <property type="match status" value="2"/>
</dbReference>
<name>A0ABS7JXK4_9SPHN</name>
<dbReference type="RefSeq" id="WP_221603466.1">
    <property type="nucleotide sequence ID" value="NZ_JAIGNU010000002.1"/>
</dbReference>